<dbReference type="AlphaFoldDB" id="A0A1M6TWJ4"/>
<name>A0A1M6TWJ4_9BRAD</name>
<dbReference type="InterPro" id="IPR009875">
    <property type="entry name" value="PilZ_domain"/>
</dbReference>
<dbReference type="SUPFAM" id="SSF141371">
    <property type="entry name" value="PilZ domain-like"/>
    <property type="match status" value="1"/>
</dbReference>
<reference evidence="2 3" key="1">
    <citation type="submission" date="2016-10" db="EMBL/GenBank/DDBJ databases">
        <authorList>
            <person name="de Groot N.N."/>
        </authorList>
    </citation>
    <scope>NUCLEOTIDE SEQUENCE [LARGE SCALE GENOMIC DNA]</scope>
    <source>
        <strain evidence="2 3">GAS522</strain>
    </source>
</reference>
<sequence>MTVVEVKEIRKTKRQRVLVMALIRFGDMSISCTLRNISEEGAALDVSTQVGIPDCFTLIAASQKRKVYSCKVVWRDKRHIGVAFH</sequence>
<feature type="domain" description="PilZ" evidence="1">
    <location>
        <begin position="9"/>
        <end position="84"/>
    </location>
</feature>
<gene>
    <name evidence="2" type="ORF">SAMN05444171_1206</name>
</gene>
<evidence type="ECO:0000313" key="3">
    <source>
        <dbReference type="Proteomes" id="UP000183208"/>
    </source>
</evidence>
<dbReference type="OrthoDB" id="7188320at2"/>
<dbReference type="GO" id="GO:0035438">
    <property type="term" value="F:cyclic-di-GMP binding"/>
    <property type="evidence" value="ECO:0007669"/>
    <property type="project" value="InterPro"/>
</dbReference>
<dbReference type="Pfam" id="PF07238">
    <property type="entry name" value="PilZ"/>
    <property type="match status" value="1"/>
</dbReference>
<dbReference type="Proteomes" id="UP000183208">
    <property type="component" value="Unassembled WGS sequence"/>
</dbReference>
<proteinExistence type="predicted"/>
<organism evidence="2 3">
    <name type="scientific">Bradyrhizobium lablabi</name>
    <dbReference type="NCBI Taxonomy" id="722472"/>
    <lineage>
        <taxon>Bacteria</taxon>
        <taxon>Pseudomonadati</taxon>
        <taxon>Pseudomonadota</taxon>
        <taxon>Alphaproteobacteria</taxon>
        <taxon>Hyphomicrobiales</taxon>
        <taxon>Nitrobacteraceae</taxon>
        <taxon>Bradyrhizobium</taxon>
    </lineage>
</organism>
<protein>
    <submittedName>
        <fullName evidence="2">PilZ domain-containing protein</fullName>
    </submittedName>
</protein>
<dbReference type="Gene3D" id="2.40.10.220">
    <property type="entry name" value="predicted glycosyltransferase like domains"/>
    <property type="match status" value="1"/>
</dbReference>
<evidence type="ECO:0000259" key="1">
    <source>
        <dbReference type="Pfam" id="PF07238"/>
    </source>
</evidence>
<dbReference type="EMBL" id="FNTI01000001">
    <property type="protein sequence ID" value="SEC34948.1"/>
    <property type="molecule type" value="Genomic_DNA"/>
</dbReference>
<evidence type="ECO:0000313" key="2">
    <source>
        <dbReference type="EMBL" id="SEC34948.1"/>
    </source>
</evidence>
<dbReference type="RefSeq" id="WP_074816797.1">
    <property type="nucleotide sequence ID" value="NZ_FNTI01000001.1"/>
</dbReference>
<accession>A0A1M6TWJ4</accession>